<evidence type="ECO:0000313" key="2">
    <source>
        <dbReference type="Proteomes" id="UP001160148"/>
    </source>
</evidence>
<evidence type="ECO:0000313" key="1">
    <source>
        <dbReference type="EMBL" id="CAI6369525.1"/>
    </source>
</evidence>
<name>A0AAV0XM25_9HEMI</name>
<reference evidence="1 2" key="1">
    <citation type="submission" date="2023-01" db="EMBL/GenBank/DDBJ databases">
        <authorList>
            <person name="Whitehead M."/>
        </authorList>
    </citation>
    <scope>NUCLEOTIDE SEQUENCE [LARGE SCALE GENOMIC DNA]</scope>
</reference>
<sequence length="128" mass="14495">MSNFDKESINTVIEPIEEVMEDVIAAVVSDSIEVTVQSVLQDVVTMEFGYGQHIHLDTSTDNYIDNDRRMVAIIGQLVYARLCWCQYVVLHAARTARRRLQGGETPRTCRRTALTSRSFKTTSDRGLI</sequence>
<dbReference type="AlphaFoldDB" id="A0AAV0XM25"/>
<protein>
    <submittedName>
        <fullName evidence="1">Uncharacterized protein</fullName>
    </submittedName>
</protein>
<proteinExistence type="predicted"/>
<gene>
    <name evidence="1" type="ORF">MEUPH1_LOCUS23755</name>
</gene>
<accession>A0AAV0XM25</accession>
<keyword evidence="2" id="KW-1185">Reference proteome</keyword>
<dbReference type="EMBL" id="CARXXK010000005">
    <property type="protein sequence ID" value="CAI6369525.1"/>
    <property type="molecule type" value="Genomic_DNA"/>
</dbReference>
<dbReference type="Proteomes" id="UP001160148">
    <property type="component" value="Unassembled WGS sequence"/>
</dbReference>
<comment type="caution">
    <text evidence="1">The sequence shown here is derived from an EMBL/GenBank/DDBJ whole genome shotgun (WGS) entry which is preliminary data.</text>
</comment>
<organism evidence="1 2">
    <name type="scientific">Macrosiphum euphorbiae</name>
    <name type="common">potato aphid</name>
    <dbReference type="NCBI Taxonomy" id="13131"/>
    <lineage>
        <taxon>Eukaryota</taxon>
        <taxon>Metazoa</taxon>
        <taxon>Ecdysozoa</taxon>
        <taxon>Arthropoda</taxon>
        <taxon>Hexapoda</taxon>
        <taxon>Insecta</taxon>
        <taxon>Pterygota</taxon>
        <taxon>Neoptera</taxon>
        <taxon>Paraneoptera</taxon>
        <taxon>Hemiptera</taxon>
        <taxon>Sternorrhyncha</taxon>
        <taxon>Aphidomorpha</taxon>
        <taxon>Aphidoidea</taxon>
        <taxon>Aphididae</taxon>
        <taxon>Macrosiphini</taxon>
        <taxon>Macrosiphum</taxon>
    </lineage>
</organism>